<dbReference type="OrthoDB" id="1001751at2"/>
<sequence>MKKTITLTVFLLLCTTAAAQENVEVPESKKLYLKANGVFLPVGIINAGAEYQLSEKMTIQGDVFISPWKSVLGKYAQMYMLGFDARYYFEGAFNKWYVGANISGAKFIMQKWNYWSDGPYQYAENSPIYVTSDLYQDGFAFALGATVGYQFPISERWNMDIFAGGGFFNSYYKGFHKTLDVRYDEVTGWNKSSEWIPYRGGVMFSYKLK</sequence>
<evidence type="ECO:0000313" key="2">
    <source>
        <dbReference type="EMBL" id="RCU42403.1"/>
    </source>
</evidence>
<dbReference type="Proteomes" id="UP000252172">
    <property type="component" value="Unassembled WGS sequence"/>
</dbReference>
<feature type="signal peptide" evidence="1">
    <location>
        <begin position="1"/>
        <end position="19"/>
    </location>
</feature>
<comment type="caution">
    <text evidence="2">The sequence shown here is derived from an EMBL/GenBank/DDBJ whole genome shotgun (WGS) entry which is preliminary data.</text>
</comment>
<protein>
    <submittedName>
        <fullName evidence="2">DUF3575 domain-containing protein</fullName>
    </submittedName>
</protein>
<gene>
    <name evidence="2" type="ORF">DQ356_08630</name>
</gene>
<keyword evidence="1" id="KW-0732">Signal</keyword>
<name>A0A368MX29_9FLAO</name>
<feature type="chain" id="PRO_5016562398" evidence="1">
    <location>
        <begin position="20"/>
        <end position="209"/>
    </location>
</feature>
<dbReference type="RefSeq" id="WP_114304095.1">
    <property type="nucleotide sequence ID" value="NZ_QPIE01000006.1"/>
</dbReference>
<evidence type="ECO:0000313" key="3">
    <source>
        <dbReference type="Proteomes" id="UP000252172"/>
    </source>
</evidence>
<dbReference type="InterPro" id="IPR021958">
    <property type="entry name" value="DUF3575"/>
</dbReference>
<reference evidence="2 3" key="1">
    <citation type="submission" date="2018-07" db="EMBL/GenBank/DDBJ databases">
        <title>Chryseobacterium lacus sp. nov., isolated from lake water.</title>
        <authorList>
            <person name="Li C.-M."/>
        </authorList>
    </citation>
    <scope>NUCLEOTIDE SEQUENCE [LARGE SCALE GENOMIC DNA]</scope>
    <source>
        <strain evidence="2 3">YLOS41</strain>
    </source>
</reference>
<dbReference type="EMBL" id="QPIE01000006">
    <property type="protein sequence ID" value="RCU42403.1"/>
    <property type="molecule type" value="Genomic_DNA"/>
</dbReference>
<evidence type="ECO:0000256" key="1">
    <source>
        <dbReference type="SAM" id="SignalP"/>
    </source>
</evidence>
<dbReference type="Pfam" id="PF12099">
    <property type="entry name" value="DUF3575"/>
    <property type="match status" value="1"/>
</dbReference>
<keyword evidence="3" id="KW-1185">Reference proteome</keyword>
<dbReference type="AlphaFoldDB" id="A0A368MX29"/>
<accession>A0A368MX29</accession>
<proteinExistence type="predicted"/>
<organism evidence="2 3">
    <name type="scientific">Chryseobacterium lacus</name>
    <dbReference type="NCBI Taxonomy" id="2058346"/>
    <lineage>
        <taxon>Bacteria</taxon>
        <taxon>Pseudomonadati</taxon>
        <taxon>Bacteroidota</taxon>
        <taxon>Flavobacteriia</taxon>
        <taxon>Flavobacteriales</taxon>
        <taxon>Weeksellaceae</taxon>
        <taxon>Chryseobacterium group</taxon>
        <taxon>Chryseobacterium</taxon>
    </lineage>
</organism>